<dbReference type="GO" id="GO:0005739">
    <property type="term" value="C:mitochondrion"/>
    <property type="evidence" value="ECO:0007669"/>
    <property type="project" value="UniProtKB-SubCell"/>
</dbReference>
<dbReference type="NCBIfam" id="TIGR00484">
    <property type="entry name" value="EF-G"/>
    <property type="match status" value="1"/>
</dbReference>
<evidence type="ECO:0000256" key="7">
    <source>
        <dbReference type="ARBA" id="ARBA00023134"/>
    </source>
</evidence>
<dbReference type="FunFam" id="2.40.30.10:FF:000022">
    <property type="entry name" value="Elongation factor G, mitochondrial"/>
    <property type="match status" value="1"/>
</dbReference>
<dbReference type="SUPFAM" id="SSF54211">
    <property type="entry name" value="Ribosomal protein S5 domain 2-like"/>
    <property type="match status" value="1"/>
</dbReference>
<dbReference type="Pfam" id="PF03144">
    <property type="entry name" value="GTP_EFTU_D2"/>
    <property type="match status" value="1"/>
</dbReference>
<dbReference type="InterPro" id="IPR004540">
    <property type="entry name" value="Transl_elong_EFG/EF2"/>
</dbReference>
<evidence type="ECO:0000259" key="11">
    <source>
        <dbReference type="PROSITE" id="PS51722"/>
    </source>
</evidence>
<dbReference type="PANTHER" id="PTHR43636">
    <property type="entry name" value="ELONGATION FACTOR G, MITOCHONDRIAL"/>
    <property type="match status" value="1"/>
</dbReference>
<dbReference type="Proteomes" id="UP000217199">
    <property type="component" value="Unassembled WGS sequence"/>
</dbReference>
<dbReference type="Gene3D" id="2.40.30.10">
    <property type="entry name" value="Translation factors"/>
    <property type="match status" value="1"/>
</dbReference>
<comment type="caution">
    <text evidence="12">The sequence shown here is derived from an EMBL/GenBank/DDBJ whole genome shotgun (WGS) entry which is preliminary data.</text>
</comment>
<reference evidence="12 13" key="1">
    <citation type="journal article" date="2017" name="Mol. Ecol.">
        <title>Comparative and population genomic landscape of Phellinus noxius: A hypervariable fungus causing root rot in trees.</title>
        <authorList>
            <person name="Chung C.L."/>
            <person name="Lee T.J."/>
            <person name="Akiba M."/>
            <person name="Lee H.H."/>
            <person name="Kuo T.H."/>
            <person name="Liu D."/>
            <person name="Ke H.M."/>
            <person name="Yokoi T."/>
            <person name="Roa M.B."/>
            <person name="Lu M.J."/>
            <person name="Chang Y.Y."/>
            <person name="Ann P.J."/>
            <person name="Tsai J.N."/>
            <person name="Chen C.Y."/>
            <person name="Tzean S.S."/>
            <person name="Ota Y."/>
            <person name="Hattori T."/>
            <person name="Sahashi N."/>
            <person name="Liou R.F."/>
            <person name="Kikuchi T."/>
            <person name="Tsai I.J."/>
        </authorList>
    </citation>
    <scope>NUCLEOTIDE SEQUENCE [LARGE SCALE GENOMIC DNA]</scope>
    <source>
        <strain evidence="12 13">FFPRI411160</strain>
    </source>
</reference>
<dbReference type="PROSITE" id="PS00301">
    <property type="entry name" value="G_TR_1"/>
    <property type="match status" value="1"/>
</dbReference>
<dbReference type="HAMAP" id="MF_00054_B">
    <property type="entry name" value="EF_G_EF_2_B"/>
    <property type="match status" value="1"/>
</dbReference>
<dbReference type="AlphaFoldDB" id="A0A286U671"/>
<sequence>MALPLRYSSALRSLSFASPSLTWSSYWKLGLVRHGSTAAALKTKNSSSVSEGSKKHVLTEKDHRRLTMQRNIGISAHIDSGKTTLTERVLYYTGRIREIHEVRGRDSVGAKMDSMELEREKGITIQSAATFCDWEATDLVNGSKKKFAINIIDTPGHVDFTIEVERALRVLDGAVLVLCAVAGVQSQTTTVDRQMRRYNVPRISFINKMDRPGANPWRVIQQIRTKLRISAAAVQVPIGSEDALRGVVDLVRMKAIYNQGTKGNEIVESDEIPAEVLELAKEKRQELIETLADVDDEMAELFLEEKEPTVEQLVSSIRRSTVGLKFSPVFLGSAIKNTAVQPMLDGVCAYLPNPAEAKVVAHDTSLPASAPPVTLGPAAEAPLVSLAFKLEESRFGQLTYMRVYQGTLKRASTLFNARTGKKVKVPRLVRMHSNEMEDVESIGPGEICAMFGVECASGDTFTDGSTSYSMTSMFVPEPVVSLSLKPVGQETPNFSRALSRFQREDPTFRVHVDAESKETIISGMGELHLEVYVERMKREYNVDCTTGRPQVAYRETPTQRAEFTYTHRKQSGGAGQFARIMGYIEPITEEESAAEAEAEGQAQKKDYEFENVVMSGNIPEQYIPGVEKGFQEFLQKGLLCGAPVTNIRFVLKDGSYHIVDSSELAFRVCAIAGIRENYEKARPVILEPIMTVEVVAPVEFQSNVIGGITSRRGTILDSEVRDDEFSVTAEVALNDMFGYSSQLRGQTQGKGEFSMEYKNHAPVLPQAQKELEEAYKKTRPQKK</sequence>
<keyword evidence="5 9" id="KW-0648">Protein biosynthesis</keyword>
<dbReference type="PANTHER" id="PTHR43636:SF2">
    <property type="entry name" value="ELONGATION FACTOR G, MITOCHONDRIAL"/>
    <property type="match status" value="1"/>
</dbReference>
<dbReference type="InterPro" id="IPR000795">
    <property type="entry name" value="T_Tr_GTP-bd_dom"/>
</dbReference>
<dbReference type="STRING" id="2282107.A0A286U671"/>
<dbReference type="InterPro" id="IPR035647">
    <property type="entry name" value="EFG_III/V"/>
</dbReference>
<dbReference type="InterPro" id="IPR009000">
    <property type="entry name" value="Transl_B-barrel_sf"/>
</dbReference>
<evidence type="ECO:0000256" key="5">
    <source>
        <dbReference type="ARBA" id="ARBA00022917"/>
    </source>
</evidence>
<keyword evidence="13" id="KW-1185">Reference proteome</keyword>
<evidence type="ECO:0000313" key="13">
    <source>
        <dbReference type="Proteomes" id="UP000217199"/>
    </source>
</evidence>
<keyword evidence="4 9" id="KW-0251">Elongation factor</keyword>
<dbReference type="FunFam" id="3.40.50.300:FF:000558">
    <property type="entry name" value="Elongation factor G, mitochondrial"/>
    <property type="match status" value="1"/>
</dbReference>
<keyword evidence="7 9" id="KW-0342">GTP-binding</keyword>
<keyword evidence="6 9" id="KW-0496">Mitochondrion</keyword>
<dbReference type="CDD" id="cd16262">
    <property type="entry name" value="EFG_III"/>
    <property type="match status" value="1"/>
</dbReference>
<proteinExistence type="inferred from homology"/>
<dbReference type="CDD" id="cd01886">
    <property type="entry name" value="EF-G"/>
    <property type="match status" value="1"/>
</dbReference>
<evidence type="ECO:0000256" key="4">
    <source>
        <dbReference type="ARBA" id="ARBA00022768"/>
    </source>
</evidence>
<dbReference type="UniPathway" id="UPA00345"/>
<dbReference type="SUPFAM" id="SSF54980">
    <property type="entry name" value="EF-G C-terminal domain-like"/>
    <property type="match status" value="2"/>
</dbReference>
<dbReference type="FunCoup" id="A0A286U671">
    <property type="interactions" value="318"/>
</dbReference>
<evidence type="ECO:0000313" key="12">
    <source>
        <dbReference type="EMBL" id="PAV15054.1"/>
    </source>
</evidence>
<dbReference type="GO" id="GO:0003746">
    <property type="term" value="F:translation elongation factor activity"/>
    <property type="evidence" value="ECO:0007669"/>
    <property type="project" value="UniProtKB-UniRule"/>
</dbReference>
<dbReference type="FunFam" id="3.30.70.240:FF:000001">
    <property type="entry name" value="Elongation factor G"/>
    <property type="match status" value="1"/>
</dbReference>
<keyword evidence="10" id="KW-0175">Coiled coil</keyword>
<dbReference type="CDD" id="cd04091">
    <property type="entry name" value="mtEFG1_II_like"/>
    <property type="match status" value="1"/>
</dbReference>
<feature type="binding site" evidence="9">
    <location>
        <begin position="76"/>
        <end position="83"/>
    </location>
    <ligand>
        <name>GTP</name>
        <dbReference type="ChEBI" id="CHEBI:37565"/>
    </ligand>
</feature>
<comment type="function">
    <text evidence="9">Mitochondrial GTPase that catalyzes the GTP-dependent ribosomal translocation step during translation elongation. During this step, the ribosome changes from the pre-translocational (PRE) to the post-translocational (POST) state as the newly formed A-site-bound peptidyl-tRNA and P-site-bound deacylated tRNA move to the P and E sites, respectively. Catalyzes the coordinated movement of the two tRNA molecules, the mRNA and conformational changes in the ribosome.</text>
</comment>
<dbReference type="FunFam" id="3.30.230.10:FF:000003">
    <property type="entry name" value="Elongation factor G"/>
    <property type="match status" value="1"/>
</dbReference>
<dbReference type="PROSITE" id="PS51722">
    <property type="entry name" value="G_TR_2"/>
    <property type="match status" value="1"/>
</dbReference>
<dbReference type="GO" id="GO:0070125">
    <property type="term" value="P:mitochondrial translational elongation"/>
    <property type="evidence" value="ECO:0007669"/>
    <property type="project" value="UniProtKB-UniRule"/>
</dbReference>
<dbReference type="Gene3D" id="3.40.50.300">
    <property type="entry name" value="P-loop containing nucleotide triphosphate hydrolases"/>
    <property type="match status" value="1"/>
</dbReference>
<evidence type="ECO:0000256" key="8">
    <source>
        <dbReference type="ARBA" id="ARBA00024731"/>
    </source>
</evidence>
<evidence type="ECO:0000256" key="1">
    <source>
        <dbReference type="ARBA" id="ARBA00004173"/>
    </source>
</evidence>
<dbReference type="NCBIfam" id="TIGR00231">
    <property type="entry name" value="small_GTP"/>
    <property type="match status" value="1"/>
</dbReference>
<name>A0A286U671_9AGAM</name>
<evidence type="ECO:0000256" key="6">
    <source>
        <dbReference type="ARBA" id="ARBA00023128"/>
    </source>
</evidence>
<dbReference type="CDD" id="cd01434">
    <property type="entry name" value="EFG_mtEFG1_IV"/>
    <property type="match status" value="1"/>
</dbReference>
<dbReference type="InterPro" id="IPR020568">
    <property type="entry name" value="Ribosomal_Su5_D2-typ_SF"/>
</dbReference>
<comment type="similarity">
    <text evidence="9">Belongs to the GTP-binding elongation factor family. EF-G/EF-2 subfamily.</text>
</comment>
<comment type="similarity">
    <text evidence="2">Belongs to the TRAFAC class translation factor GTPase superfamily. Classic translation factor GTPase family. EF-G/EF-2 subfamily.</text>
</comment>
<dbReference type="Pfam" id="PF03764">
    <property type="entry name" value="EFG_IV"/>
    <property type="match status" value="1"/>
</dbReference>
<feature type="domain" description="Tr-type G" evidence="11">
    <location>
        <begin position="67"/>
        <end position="355"/>
    </location>
</feature>
<dbReference type="Gene3D" id="3.30.230.10">
    <property type="match status" value="1"/>
</dbReference>
<comment type="subcellular location">
    <subcellularLocation>
        <location evidence="1 9">Mitochondrion</location>
    </subcellularLocation>
</comment>
<dbReference type="PRINTS" id="PR00315">
    <property type="entry name" value="ELONGATNFCT"/>
</dbReference>
<dbReference type="OrthoDB" id="198619at2759"/>
<dbReference type="InterPro" id="IPR014721">
    <property type="entry name" value="Ribsml_uS5_D2-typ_fold_subgr"/>
</dbReference>
<evidence type="ECO:0000256" key="3">
    <source>
        <dbReference type="ARBA" id="ARBA00022741"/>
    </source>
</evidence>
<gene>
    <name evidence="9" type="primary">MEF1</name>
    <name evidence="12" type="ORF">PNOK_0960700</name>
</gene>
<protein>
    <recommendedName>
        <fullName evidence="9">Elongation factor G, mitochondrial</fullName>
        <shortName evidence="9">EF-Gmt</shortName>
    </recommendedName>
    <alternativeName>
        <fullName evidence="9">Elongation factor G 1, mitochondrial</fullName>
        <shortName evidence="9">mEF-G 1</shortName>
    </alternativeName>
    <alternativeName>
        <fullName evidence="9">Elongation factor G1</fullName>
    </alternativeName>
</protein>
<dbReference type="Gene3D" id="3.30.70.240">
    <property type="match status" value="1"/>
</dbReference>
<evidence type="ECO:0000256" key="10">
    <source>
        <dbReference type="SAM" id="Coils"/>
    </source>
</evidence>
<accession>A0A286U671</accession>
<dbReference type="Pfam" id="PF00679">
    <property type="entry name" value="EFG_C"/>
    <property type="match status" value="1"/>
</dbReference>
<dbReference type="FunFam" id="3.30.70.870:FF:000001">
    <property type="entry name" value="Elongation factor G"/>
    <property type="match status" value="1"/>
</dbReference>
<dbReference type="Pfam" id="PF14492">
    <property type="entry name" value="EFG_III"/>
    <property type="match status" value="1"/>
</dbReference>
<dbReference type="EMBL" id="NBII01000011">
    <property type="protein sequence ID" value="PAV15054.1"/>
    <property type="molecule type" value="Genomic_DNA"/>
</dbReference>
<dbReference type="InterPro" id="IPR047872">
    <property type="entry name" value="EFG_IV"/>
</dbReference>
<dbReference type="InterPro" id="IPR031157">
    <property type="entry name" value="G_TR_CS"/>
</dbReference>
<keyword evidence="3 9" id="KW-0547">Nucleotide-binding</keyword>
<dbReference type="InterPro" id="IPR041095">
    <property type="entry name" value="EFG_II"/>
</dbReference>
<dbReference type="InParanoid" id="A0A286U671"/>
<dbReference type="SUPFAM" id="SSF50447">
    <property type="entry name" value="Translation proteins"/>
    <property type="match status" value="1"/>
</dbReference>
<comment type="function">
    <text evidence="8">Catalyzes the GTP-dependent ribosomal translocation step during translation elongation. During this step, the ribosome changes from the pre-translocational (PRE) to the post-translocational (POST) state as the newly formed A-site-bound peptidyl-tRNA and P-site-bound deacylated tRNA move to the P and E sites, respectively. Catalyzes the coordinated movement of the two tRNA molecules, the mRNA and conformational changes in the ribosome.</text>
</comment>
<dbReference type="InterPro" id="IPR005225">
    <property type="entry name" value="Small_GTP-bd"/>
</dbReference>
<feature type="binding site" evidence="9">
    <location>
        <begin position="153"/>
        <end position="157"/>
    </location>
    <ligand>
        <name>GTP</name>
        <dbReference type="ChEBI" id="CHEBI:37565"/>
    </ligand>
</feature>
<evidence type="ECO:0000256" key="2">
    <source>
        <dbReference type="ARBA" id="ARBA00005870"/>
    </source>
</evidence>
<dbReference type="GO" id="GO:0005525">
    <property type="term" value="F:GTP binding"/>
    <property type="evidence" value="ECO:0007669"/>
    <property type="project" value="UniProtKB-UniRule"/>
</dbReference>
<dbReference type="GO" id="GO:0003924">
    <property type="term" value="F:GTPase activity"/>
    <property type="evidence" value="ECO:0007669"/>
    <property type="project" value="UniProtKB-UniRule"/>
</dbReference>
<evidence type="ECO:0000256" key="9">
    <source>
        <dbReference type="HAMAP-Rule" id="MF_03061"/>
    </source>
</evidence>
<dbReference type="SMART" id="SM00838">
    <property type="entry name" value="EFG_C"/>
    <property type="match status" value="1"/>
</dbReference>
<dbReference type="SUPFAM" id="SSF52540">
    <property type="entry name" value="P-loop containing nucleoside triphosphate hydrolases"/>
    <property type="match status" value="1"/>
</dbReference>
<feature type="binding site" evidence="9">
    <location>
        <begin position="207"/>
        <end position="210"/>
    </location>
    <ligand>
        <name>GTP</name>
        <dbReference type="ChEBI" id="CHEBI:37565"/>
    </ligand>
</feature>
<feature type="coiled-coil region" evidence="10">
    <location>
        <begin position="277"/>
        <end position="304"/>
    </location>
</feature>
<dbReference type="SMART" id="SM00889">
    <property type="entry name" value="EFG_IV"/>
    <property type="match status" value="1"/>
</dbReference>
<dbReference type="InterPro" id="IPR027417">
    <property type="entry name" value="P-loop_NTPase"/>
</dbReference>
<organism evidence="12 13">
    <name type="scientific">Pyrrhoderma noxium</name>
    <dbReference type="NCBI Taxonomy" id="2282107"/>
    <lineage>
        <taxon>Eukaryota</taxon>
        <taxon>Fungi</taxon>
        <taxon>Dikarya</taxon>
        <taxon>Basidiomycota</taxon>
        <taxon>Agaricomycotina</taxon>
        <taxon>Agaricomycetes</taxon>
        <taxon>Hymenochaetales</taxon>
        <taxon>Hymenochaetaceae</taxon>
        <taxon>Pyrrhoderma</taxon>
    </lineage>
</organism>
<dbReference type="Gene3D" id="3.30.70.870">
    <property type="entry name" value="Elongation Factor G (Translational Gtpase), domain 3"/>
    <property type="match status" value="1"/>
</dbReference>
<dbReference type="InterPro" id="IPR000640">
    <property type="entry name" value="EFG_V-like"/>
</dbReference>
<dbReference type="InterPro" id="IPR009022">
    <property type="entry name" value="EFG_III"/>
</dbReference>
<dbReference type="NCBIfam" id="NF009381">
    <property type="entry name" value="PRK12740.1-5"/>
    <property type="match status" value="1"/>
</dbReference>
<dbReference type="InterPro" id="IPR005517">
    <property type="entry name" value="Transl_elong_EFG/EF2_IV"/>
</dbReference>
<comment type="pathway">
    <text evidence="9">Protein biosynthesis; polypeptide chain elongation.</text>
</comment>
<dbReference type="InterPro" id="IPR004161">
    <property type="entry name" value="EFTu-like_2"/>
</dbReference>
<dbReference type="Pfam" id="PF00009">
    <property type="entry name" value="GTP_EFTU"/>
    <property type="match status" value="1"/>
</dbReference>